<evidence type="ECO:0008006" key="8">
    <source>
        <dbReference type="Google" id="ProtNLM"/>
    </source>
</evidence>
<evidence type="ECO:0000313" key="6">
    <source>
        <dbReference type="EMBL" id="KNE92894.1"/>
    </source>
</evidence>
<accession>A0A0L0V1K7</accession>
<proteinExistence type="predicted"/>
<dbReference type="PANTHER" id="PTHR46481">
    <property type="entry name" value="ZINC FINGER BED DOMAIN-CONTAINING PROTEIN 4"/>
    <property type="match status" value="1"/>
</dbReference>
<dbReference type="Proteomes" id="UP000054564">
    <property type="component" value="Unassembled WGS sequence"/>
</dbReference>
<keyword evidence="2" id="KW-0479">Metal-binding</keyword>
<dbReference type="AlphaFoldDB" id="A0A0L0V1K7"/>
<dbReference type="STRING" id="1165861.A0A0L0V1K7"/>
<keyword evidence="3" id="KW-0863">Zinc-finger</keyword>
<evidence type="ECO:0000256" key="5">
    <source>
        <dbReference type="ARBA" id="ARBA00023242"/>
    </source>
</evidence>
<dbReference type="GO" id="GO:0008270">
    <property type="term" value="F:zinc ion binding"/>
    <property type="evidence" value="ECO:0007669"/>
    <property type="project" value="UniProtKB-KW"/>
</dbReference>
<keyword evidence="7" id="KW-1185">Reference proteome</keyword>
<sequence length="284" mass="32455">MPLDFVQLAKSHTSEYLADTIHVVVKKFQIQNKICGIVTDNASNNLAMVLAIKNSNGPDSKVINNGFVAMVTFSILRLSASGQDGKSLSDNSEGEDAEEHICRFDNNATHSSDDNDPVQPYNLEPELTLDDIHDLIAQKLRKSPNSKMEFVKLFRESECNNPHSIFQDVHTRWNSTLDQLVSIIRCHKAIMTWQKDRKHLDHIYHILHVNIQLAKHLVSILQVFYKQMLQVSTPGSAWLTHIIVFIDKLTNKYFTLTDCSPLFRITMVLNPSFKDEYFEIAGWE</sequence>
<evidence type="ECO:0000313" key="7">
    <source>
        <dbReference type="Proteomes" id="UP000054564"/>
    </source>
</evidence>
<dbReference type="SUPFAM" id="SSF53098">
    <property type="entry name" value="Ribonuclease H-like"/>
    <property type="match status" value="1"/>
</dbReference>
<dbReference type="InterPro" id="IPR052035">
    <property type="entry name" value="ZnF_BED_domain_contain"/>
</dbReference>
<name>A0A0L0V1K7_9BASI</name>
<dbReference type="PANTHER" id="PTHR46481:SF10">
    <property type="entry name" value="ZINC FINGER BED DOMAIN-CONTAINING PROTEIN 39"/>
    <property type="match status" value="1"/>
</dbReference>
<reference evidence="7" key="1">
    <citation type="submission" date="2014-03" db="EMBL/GenBank/DDBJ databases">
        <title>The Genome Sequence of Puccinia striiformis f. sp. tritici PST-78.</title>
        <authorList>
            <consortium name="The Broad Institute Genome Sequencing Platform"/>
            <person name="Cuomo C."/>
            <person name="Hulbert S."/>
            <person name="Chen X."/>
            <person name="Walker B."/>
            <person name="Young S.K."/>
            <person name="Zeng Q."/>
            <person name="Gargeya S."/>
            <person name="Fitzgerald M."/>
            <person name="Haas B."/>
            <person name="Abouelleil A."/>
            <person name="Alvarado L."/>
            <person name="Arachchi H.M."/>
            <person name="Berlin A.M."/>
            <person name="Chapman S.B."/>
            <person name="Goldberg J."/>
            <person name="Griggs A."/>
            <person name="Gujja S."/>
            <person name="Hansen M."/>
            <person name="Howarth C."/>
            <person name="Imamovic A."/>
            <person name="Larimer J."/>
            <person name="McCowan C."/>
            <person name="Montmayeur A."/>
            <person name="Murphy C."/>
            <person name="Neiman D."/>
            <person name="Pearson M."/>
            <person name="Priest M."/>
            <person name="Roberts A."/>
            <person name="Saif S."/>
            <person name="Shea T."/>
            <person name="Sisk P."/>
            <person name="Sykes S."/>
            <person name="Wortman J."/>
            <person name="Nusbaum C."/>
            <person name="Birren B."/>
        </authorList>
    </citation>
    <scope>NUCLEOTIDE SEQUENCE [LARGE SCALE GENOMIC DNA]</scope>
    <source>
        <strain evidence="7">race PST-78</strain>
    </source>
</reference>
<organism evidence="6 7">
    <name type="scientific">Puccinia striiformis f. sp. tritici PST-78</name>
    <dbReference type="NCBI Taxonomy" id="1165861"/>
    <lineage>
        <taxon>Eukaryota</taxon>
        <taxon>Fungi</taxon>
        <taxon>Dikarya</taxon>
        <taxon>Basidiomycota</taxon>
        <taxon>Pucciniomycotina</taxon>
        <taxon>Pucciniomycetes</taxon>
        <taxon>Pucciniales</taxon>
        <taxon>Pucciniaceae</taxon>
        <taxon>Puccinia</taxon>
    </lineage>
</organism>
<protein>
    <recommendedName>
        <fullName evidence="8">DUF659 domain-containing protein</fullName>
    </recommendedName>
</protein>
<dbReference type="EMBL" id="AJIL01000151">
    <property type="protein sequence ID" value="KNE92894.1"/>
    <property type="molecule type" value="Genomic_DNA"/>
</dbReference>
<keyword evidence="4" id="KW-0862">Zinc</keyword>
<dbReference type="OrthoDB" id="2505635at2759"/>
<evidence type="ECO:0000256" key="4">
    <source>
        <dbReference type="ARBA" id="ARBA00022833"/>
    </source>
</evidence>
<evidence type="ECO:0000256" key="3">
    <source>
        <dbReference type="ARBA" id="ARBA00022771"/>
    </source>
</evidence>
<comment type="caution">
    <text evidence="6">The sequence shown here is derived from an EMBL/GenBank/DDBJ whole genome shotgun (WGS) entry which is preliminary data.</text>
</comment>
<dbReference type="GO" id="GO:0005634">
    <property type="term" value="C:nucleus"/>
    <property type="evidence" value="ECO:0007669"/>
    <property type="project" value="UniProtKB-SubCell"/>
</dbReference>
<evidence type="ECO:0000256" key="1">
    <source>
        <dbReference type="ARBA" id="ARBA00004123"/>
    </source>
</evidence>
<evidence type="ECO:0000256" key="2">
    <source>
        <dbReference type="ARBA" id="ARBA00022723"/>
    </source>
</evidence>
<comment type="subcellular location">
    <subcellularLocation>
        <location evidence="1">Nucleus</location>
    </subcellularLocation>
</comment>
<keyword evidence="5" id="KW-0539">Nucleus</keyword>
<gene>
    <name evidence="6" type="ORF">PSTG_13742</name>
</gene>
<dbReference type="InterPro" id="IPR012337">
    <property type="entry name" value="RNaseH-like_sf"/>
</dbReference>